<sequence>MANPGVGSKFVSVNLNKSYGQPPRSLGNAGGSRIRTASNGSSGGMVVLSRPRSSIPVSQKPGSRLSVPPPLNLPSLRKEHERSDSSSSGGGSAGAASSGSGSRPTSAGMGWTKPAPSALQEKNGTADHPLFEKSGGGTQAVDAEDLLSYPIDGGARGGSIYMPPSARSGVVGPPVAASSRAFLPVEKAVVLRGEDFPSLRATLLATSVNAQKQKDTLHQKMNEEGSDEQRGSSYSRPLMHMRPQMQSSRLSVGNGSNANGGAGHGLGGFSKTEQARKKDGYFPDPLPLVRLNHRSDWADDERDTGNGLPHRDRDHGFSRSEAHWNREFHIPQVGVPLRTSVHNLPDQRGSLRDNEAEKVSCREVLKADHYGRDVRTPSREGRDGSLWRASPLSKEGFNAHEITNDRNGPGARPFNLNRETSKENKYSQSSFGDNARNGFSSGVTGNRDTRFGRRDSGYGQGGKQNGNYVLESFSGRRTEESTLDRHSGYPSNRYRGDVFQNSSMPKASFSFGSKGLPVTDPLLNFGREKRSFSNSGKPYLEDPLLNDFGSGTGFDGRDPIIGVVKRKKDVLKQANFHDPVRESFEAELERVQMMQEQERQQIIEEQARALKLAQKEEEERGRLVREEEERRRRLEEEAREAAWRAEQERLDAGRRVEEQKMAREEEKRRIQLEEERRKESARQKLLELEARIARRQTEAWKDNKFPAAVGDERMLGVVKEKDFSRVADVGDWEDGEKMVERITSSASSDSSSLNRSFGTGSRPRSSQDNNSAFLDKGKLANSWKRDMIENGNNSPFLLQDQDNGYRSPMQDAFGAGRAFPRKEFYGGPGFMSARTSLNGGVPEHRIDEFPHLRGNRWNLAGDGDLYHRNSEIDPEFHESPTDKYKFSDMGIGQGRFRGSPHASYPERLYQNSEADGFSSFVRSRHSMRQPRVLPPPPLASMKKSSFRGETDCPGSSAFLDSEMLYHHASRKGEPTMQTGYDSGYQENLEQFGMMDVQQEKTNHADQKLEKTATPRCDSQSSLSFSSPPNSPTHLSHDDLDDSGDSPVLRAAAEGEEIPLSDSEHVVSATEAGKGNMMAASSSVFPGDDDEWAIENNEELQEQEEYDEEEDGFQEEDDGLVGDDENIDLAQEFEDMHSEVNGASNKMDQLVLGFDEGVEVGIPSDEFESINGDKTIGVQQVSVGNREELESFDGFDGNGQNLRPENSYPEVSMESSSKRIQETEKALQDLVLQSIDVPLVLAASDGYLLDSIEASSSSSVPAQHPVTSSVNITLPSHSVKPFVATVSPVTSQAEVPVKLPFGLFSGPSLIPSPVQALQIGSIQMPLHLHPQVGPSLSQIHPSQPPFFQFGQIRYTSPISQGILPLAPQSMSFVQPNVPAHYSLNQNLGGPLYKLGDQDASTQKPQVKDEVSSLSIDTQSGLVPELLDLPQENASKKVNVCLGEIKTTSDSGSQGEDQRHHDMTVKKNYKSLANNRGSQGQLQSGRASSQFISSERASGGSKAIGSISGSRGKKLIYAVRNSGSRSFTAPEASGTDSSGFQRRAQWGIRQNEFRVRENADRRQTEGLGLSNYSSLDEKAKFNGRVSRISTSGAKKDAVLHKSYKQTVESKSLNSGSSSSRVIDSEIKMEKGLGKEAPTKRPTSSLDISPSGEGNLKRNSSSEEDVDAPLQSGVVRVFRQPGIETPSDEDDFIEVRSKRQMLNDRREQREKEIKAKSRVLKVLLHFLFYLLKSVSWFHCNEEHVINYSFRLFHARHPGNLALFHKAFNSLVFFYRSLQAVSLPVISSGGTNLGPSLSFETRNVILDNVQMSLGSWGNARINQQVYQNFVVLVSRYC</sequence>
<feature type="compositionally biased region" description="Low complexity" evidence="1">
    <location>
        <begin position="1494"/>
        <end position="1505"/>
    </location>
</feature>
<feature type="compositionally biased region" description="Polar residues" evidence="1">
    <location>
        <begin position="1473"/>
        <end position="1493"/>
    </location>
</feature>
<feature type="region of interest" description="Disordered" evidence="1">
    <location>
        <begin position="1190"/>
        <end position="1211"/>
    </location>
</feature>
<gene>
    <name evidence="2" type="ORF">HHK36_008415</name>
</gene>
<dbReference type="Proteomes" id="UP000655225">
    <property type="component" value="Unassembled WGS sequence"/>
</dbReference>
<feature type="region of interest" description="Disordered" evidence="1">
    <location>
        <begin position="1523"/>
        <end position="1543"/>
    </location>
</feature>
<dbReference type="OrthoDB" id="1931055at2759"/>
<organism evidence="2 3">
    <name type="scientific">Tetracentron sinense</name>
    <name type="common">Spur-leaf</name>
    <dbReference type="NCBI Taxonomy" id="13715"/>
    <lineage>
        <taxon>Eukaryota</taxon>
        <taxon>Viridiplantae</taxon>
        <taxon>Streptophyta</taxon>
        <taxon>Embryophyta</taxon>
        <taxon>Tracheophyta</taxon>
        <taxon>Spermatophyta</taxon>
        <taxon>Magnoliopsida</taxon>
        <taxon>Trochodendrales</taxon>
        <taxon>Trochodendraceae</taxon>
        <taxon>Tetracentron</taxon>
    </lineage>
</organism>
<dbReference type="PANTHER" id="PTHR31780:SF10">
    <property type="entry name" value="LD36051P"/>
    <property type="match status" value="1"/>
</dbReference>
<feature type="region of interest" description="Disordered" evidence="1">
    <location>
        <begin position="1099"/>
        <end position="1121"/>
    </location>
</feature>
<dbReference type="CDD" id="cd22249">
    <property type="entry name" value="UDM1_RNF168_RNF169-like"/>
    <property type="match status" value="1"/>
</dbReference>
<feature type="region of interest" description="Disordered" evidence="1">
    <location>
        <begin position="14"/>
        <end position="139"/>
    </location>
</feature>
<reference evidence="2 3" key="1">
    <citation type="submission" date="2020-04" db="EMBL/GenBank/DDBJ databases">
        <title>Plant Genome Project.</title>
        <authorList>
            <person name="Zhang R.-G."/>
        </authorList>
    </citation>
    <scope>NUCLEOTIDE SEQUENCE [LARGE SCALE GENOMIC DNA]</scope>
    <source>
        <strain evidence="2">YNK0</strain>
        <tissue evidence="2">Leaf</tissue>
    </source>
</reference>
<accession>A0A834ZFC8</accession>
<feature type="compositionally biased region" description="Basic and acidic residues" evidence="1">
    <location>
        <begin position="218"/>
        <end position="230"/>
    </location>
</feature>
<comment type="caution">
    <text evidence="2">The sequence shown here is derived from an EMBL/GenBank/DDBJ whole genome shotgun (WGS) entry which is preliminary data.</text>
</comment>
<evidence type="ECO:0000313" key="3">
    <source>
        <dbReference type="Proteomes" id="UP000655225"/>
    </source>
</evidence>
<feature type="region of interest" description="Disordered" evidence="1">
    <location>
        <begin position="218"/>
        <end position="238"/>
    </location>
</feature>
<protein>
    <submittedName>
        <fullName evidence="2">Uncharacterized protein</fullName>
    </submittedName>
</protein>
<feature type="compositionally biased region" description="Polar residues" evidence="1">
    <location>
        <begin position="757"/>
        <end position="772"/>
    </location>
</feature>
<feature type="region of interest" description="Disordered" evidence="1">
    <location>
        <begin position="1473"/>
        <end position="1505"/>
    </location>
</feature>
<feature type="region of interest" description="Disordered" evidence="1">
    <location>
        <begin position="741"/>
        <end position="773"/>
    </location>
</feature>
<feature type="region of interest" description="Disordered" evidence="1">
    <location>
        <begin position="1604"/>
        <end position="1665"/>
    </location>
</feature>
<feature type="compositionally biased region" description="Basic and acidic residues" evidence="1">
    <location>
        <begin position="447"/>
        <end position="456"/>
    </location>
</feature>
<feature type="compositionally biased region" description="Low complexity" evidence="1">
    <location>
        <begin position="1018"/>
        <end position="1033"/>
    </location>
</feature>
<evidence type="ECO:0000256" key="1">
    <source>
        <dbReference type="SAM" id="MobiDB-lite"/>
    </source>
</evidence>
<feature type="region of interest" description="Disordered" evidence="1">
    <location>
        <begin position="925"/>
        <end position="953"/>
    </location>
</feature>
<dbReference type="InterPro" id="IPR051195">
    <property type="entry name" value="Fungal_stress_NST1"/>
</dbReference>
<feature type="region of interest" description="Disordered" evidence="1">
    <location>
        <begin position="400"/>
        <end position="468"/>
    </location>
</feature>
<feature type="compositionally biased region" description="Low complexity" evidence="1">
    <location>
        <begin position="744"/>
        <end position="756"/>
    </location>
</feature>
<proteinExistence type="predicted"/>
<feature type="compositionally biased region" description="Basic and acidic residues" evidence="1">
    <location>
        <begin position="1620"/>
        <end position="1636"/>
    </location>
</feature>
<feature type="region of interest" description="Disordered" evidence="1">
    <location>
        <begin position="616"/>
        <end position="638"/>
    </location>
</feature>
<dbReference type="OMA" id="MHNDRRE"/>
<feature type="region of interest" description="Disordered" evidence="1">
    <location>
        <begin position="999"/>
        <end position="1046"/>
    </location>
</feature>
<evidence type="ECO:0000313" key="2">
    <source>
        <dbReference type="EMBL" id="KAF8406329.1"/>
    </source>
</evidence>
<keyword evidence="3" id="KW-1185">Reference proteome</keyword>
<name>A0A834ZFC8_TETSI</name>
<feature type="compositionally biased region" description="Basic and acidic residues" evidence="1">
    <location>
        <begin position="999"/>
        <end position="1012"/>
    </location>
</feature>
<dbReference type="PANTHER" id="PTHR31780">
    <property type="entry name" value="STRESS RESPONSE PROTEIN NST1-RELATED"/>
    <property type="match status" value="1"/>
</dbReference>
<feature type="compositionally biased region" description="Polar residues" evidence="1">
    <location>
        <begin position="426"/>
        <end position="446"/>
    </location>
</feature>
<feature type="compositionally biased region" description="Polar residues" evidence="1">
    <location>
        <begin position="51"/>
        <end position="61"/>
    </location>
</feature>
<feature type="compositionally biased region" description="Low complexity" evidence="1">
    <location>
        <begin position="1607"/>
        <end position="1617"/>
    </location>
</feature>
<dbReference type="EMBL" id="JABCRI010000005">
    <property type="protein sequence ID" value="KAF8406329.1"/>
    <property type="molecule type" value="Genomic_DNA"/>
</dbReference>